<keyword evidence="7 9" id="KW-0472">Membrane</keyword>
<dbReference type="AlphaFoldDB" id="A0A1Y5SA33"/>
<dbReference type="GO" id="GO:0005886">
    <property type="term" value="C:plasma membrane"/>
    <property type="evidence" value="ECO:0007669"/>
    <property type="project" value="UniProtKB-SubCell"/>
</dbReference>
<feature type="transmembrane region" description="Helical" evidence="9">
    <location>
        <begin position="21"/>
        <end position="42"/>
    </location>
</feature>
<dbReference type="RefSeq" id="WP_085853452.1">
    <property type="nucleotide sequence ID" value="NZ_FOPF01000003.1"/>
</dbReference>
<dbReference type="STRING" id="315423.SAMN04488020_103162"/>
<evidence type="ECO:0000256" key="9">
    <source>
        <dbReference type="RuleBase" id="RU369079"/>
    </source>
</evidence>
<reference evidence="11 12" key="1">
    <citation type="submission" date="2017-03" db="EMBL/GenBank/DDBJ databases">
        <authorList>
            <person name="Afonso C.L."/>
            <person name="Miller P.J."/>
            <person name="Scott M.A."/>
            <person name="Spackman E."/>
            <person name="Goraichik I."/>
            <person name="Dimitrov K.M."/>
            <person name="Suarez D.L."/>
            <person name="Swayne D.E."/>
        </authorList>
    </citation>
    <scope>NUCLEOTIDE SEQUENCE [LARGE SCALE GENOMIC DNA]</scope>
    <source>
        <strain evidence="11 12">CECT 7066</strain>
    </source>
</reference>
<comment type="subunit">
    <text evidence="9">The complex comprises the extracytoplasmic solute receptor protein and the two transmembrane proteins.</text>
</comment>
<keyword evidence="5 9" id="KW-0812">Transmembrane</keyword>
<evidence type="ECO:0000256" key="8">
    <source>
        <dbReference type="ARBA" id="ARBA00038436"/>
    </source>
</evidence>
<evidence type="ECO:0000259" key="10">
    <source>
        <dbReference type="Pfam" id="PF04290"/>
    </source>
</evidence>
<dbReference type="InterPro" id="IPR055348">
    <property type="entry name" value="DctQ"/>
</dbReference>
<keyword evidence="12" id="KW-1185">Reference proteome</keyword>
<keyword evidence="6 9" id="KW-1133">Transmembrane helix</keyword>
<keyword evidence="2 9" id="KW-0813">Transport</keyword>
<dbReference type="PANTHER" id="PTHR35011:SF10">
    <property type="entry name" value="TRAP TRANSPORTER SMALL PERMEASE PROTEIN"/>
    <property type="match status" value="1"/>
</dbReference>
<evidence type="ECO:0000313" key="11">
    <source>
        <dbReference type="EMBL" id="SLN34399.1"/>
    </source>
</evidence>
<comment type="similarity">
    <text evidence="8 9">Belongs to the TRAP transporter small permease family.</text>
</comment>
<evidence type="ECO:0000256" key="5">
    <source>
        <dbReference type="ARBA" id="ARBA00022692"/>
    </source>
</evidence>
<dbReference type="OrthoDB" id="2877624at2"/>
<dbReference type="Proteomes" id="UP000193870">
    <property type="component" value="Unassembled WGS sequence"/>
</dbReference>
<sequence>MTSRLTAMSRATERATLALSVLGGVCLIGVVAVVTAGVVMRYAFDAPMLGVNEIVELSAVALVMSALPYCTQRNGHVAVDVFDTMLGRYGRFIGDLLSRGIAIAILTILCRRAILKALDAAEWGDATNMLQWPLWPYYAVLAAGVALTAVVFAVQVVLLVARGPR</sequence>
<dbReference type="Pfam" id="PF04290">
    <property type="entry name" value="DctQ"/>
    <property type="match status" value="1"/>
</dbReference>
<accession>A0A1Y5SA33</accession>
<comment type="subcellular location">
    <subcellularLocation>
        <location evidence="1 9">Cell inner membrane</location>
        <topology evidence="1 9">Multi-pass membrane protein</topology>
    </subcellularLocation>
</comment>
<evidence type="ECO:0000256" key="2">
    <source>
        <dbReference type="ARBA" id="ARBA00022448"/>
    </source>
</evidence>
<keyword evidence="3" id="KW-1003">Cell membrane</keyword>
<dbReference type="InterPro" id="IPR007387">
    <property type="entry name" value="TRAP_DctQ"/>
</dbReference>
<feature type="domain" description="Tripartite ATP-independent periplasmic transporters DctQ component" evidence="10">
    <location>
        <begin position="31"/>
        <end position="160"/>
    </location>
</feature>
<evidence type="ECO:0000313" key="12">
    <source>
        <dbReference type="Proteomes" id="UP000193870"/>
    </source>
</evidence>
<organism evidence="11 12">
    <name type="scientific">Palleronia marisminoris</name>
    <dbReference type="NCBI Taxonomy" id="315423"/>
    <lineage>
        <taxon>Bacteria</taxon>
        <taxon>Pseudomonadati</taxon>
        <taxon>Pseudomonadota</taxon>
        <taxon>Alphaproteobacteria</taxon>
        <taxon>Rhodobacterales</taxon>
        <taxon>Roseobacteraceae</taxon>
        <taxon>Palleronia</taxon>
    </lineage>
</organism>
<evidence type="ECO:0000256" key="4">
    <source>
        <dbReference type="ARBA" id="ARBA00022519"/>
    </source>
</evidence>
<feature type="transmembrane region" description="Helical" evidence="9">
    <location>
        <begin position="135"/>
        <end position="161"/>
    </location>
</feature>
<protein>
    <recommendedName>
        <fullName evidence="9">TRAP transporter small permease protein</fullName>
    </recommendedName>
</protein>
<comment type="function">
    <text evidence="9">Part of the tripartite ATP-independent periplasmic (TRAP) transport system.</text>
</comment>
<dbReference type="GO" id="GO:0022857">
    <property type="term" value="F:transmembrane transporter activity"/>
    <property type="evidence" value="ECO:0007669"/>
    <property type="project" value="UniProtKB-UniRule"/>
</dbReference>
<evidence type="ECO:0000256" key="7">
    <source>
        <dbReference type="ARBA" id="ARBA00023136"/>
    </source>
</evidence>
<name>A0A1Y5SA33_9RHOB</name>
<dbReference type="PANTHER" id="PTHR35011">
    <property type="entry name" value="2,3-DIKETO-L-GULONATE TRAP TRANSPORTER SMALL PERMEASE PROTEIN YIAM"/>
    <property type="match status" value="1"/>
</dbReference>
<keyword evidence="4 9" id="KW-0997">Cell inner membrane</keyword>
<evidence type="ECO:0000256" key="1">
    <source>
        <dbReference type="ARBA" id="ARBA00004429"/>
    </source>
</evidence>
<proteinExistence type="inferred from homology"/>
<gene>
    <name evidence="11" type="ORF">PAM7066_01442</name>
</gene>
<comment type="caution">
    <text evidence="9">Lacks conserved residue(s) required for the propagation of feature annotation.</text>
</comment>
<evidence type="ECO:0000256" key="3">
    <source>
        <dbReference type="ARBA" id="ARBA00022475"/>
    </source>
</evidence>
<evidence type="ECO:0000256" key="6">
    <source>
        <dbReference type="ARBA" id="ARBA00022989"/>
    </source>
</evidence>
<dbReference type="EMBL" id="FWFV01000003">
    <property type="protein sequence ID" value="SLN34399.1"/>
    <property type="molecule type" value="Genomic_DNA"/>
</dbReference>
<dbReference type="GO" id="GO:0015740">
    <property type="term" value="P:C4-dicarboxylate transport"/>
    <property type="evidence" value="ECO:0007669"/>
    <property type="project" value="TreeGrafter"/>
</dbReference>